<reference evidence="13" key="1">
    <citation type="submission" date="2020-12" db="EMBL/GenBank/DDBJ databases">
        <title>Ramlibacter sp. nov., isolated from a freshwater alga, Cryptomonas.</title>
        <authorList>
            <person name="Kim H.M."/>
            <person name="Jeon C.O."/>
        </authorList>
    </citation>
    <scope>NUCLEOTIDE SEQUENCE</scope>
    <source>
        <strain evidence="13">CrO1</strain>
    </source>
</reference>
<keyword evidence="4 10" id="KW-0560">Oxidoreductase</keyword>
<dbReference type="AlphaFoldDB" id="A0A934PY10"/>
<comment type="caution">
    <text evidence="13">The sequence shown here is derived from an EMBL/GenBank/DDBJ whole genome shotgun (WGS) entry which is preliminary data.</text>
</comment>
<feature type="binding site" evidence="8">
    <location>
        <position position="266"/>
    </location>
    <ligand>
        <name>NAD(+)</name>
        <dbReference type="ChEBI" id="CHEBI:57540"/>
    </ligand>
</feature>
<organism evidence="13 14">
    <name type="scientific">Ramlibacter algicola</name>
    <dbReference type="NCBI Taxonomy" id="2795217"/>
    <lineage>
        <taxon>Bacteria</taxon>
        <taxon>Pseudomonadati</taxon>
        <taxon>Pseudomonadota</taxon>
        <taxon>Betaproteobacteria</taxon>
        <taxon>Burkholderiales</taxon>
        <taxon>Comamonadaceae</taxon>
        <taxon>Ramlibacter</taxon>
    </lineage>
</organism>
<evidence type="ECO:0000256" key="9">
    <source>
        <dbReference type="PIRSR" id="PIRSR000350-4"/>
    </source>
</evidence>
<keyword evidence="3 8" id="KW-0274">FAD</keyword>
<evidence type="ECO:0000256" key="5">
    <source>
        <dbReference type="ARBA" id="ARBA00023157"/>
    </source>
</evidence>
<dbReference type="Pfam" id="PF02852">
    <property type="entry name" value="Pyr_redox_dim"/>
    <property type="match status" value="1"/>
</dbReference>
<dbReference type="InterPro" id="IPR046952">
    <property type="entry name" value="GSHR/TRXR-like"/>
</dbReference>
<dbReference type="PROSITE" id="PS00076">
    <property type="entry name" value="PYRIDINE_REDOX_1"/>
    <property type="match status" value="1"/>
</dbReference>
<feature type="domain" description="FAD/NAD(P)-binding" evidence="12">
    <location>
        <begin position="7"/>
        <end position="322"/>
    </location>
</feature>
<dbReference type="Proteomes" id="UP000617041">
    <property type="component" value="Unassembled WGS sequence"/>
</dbReference>
<keyword evidence="8" id="KW-0547">Nucleotide-binding</keyword>
<dbReference type="InterPro" id="IPR004099">
    <property type="entry name" value="Pyr_nucl-diS_OxRdtase_dimer"/>
</dbReference>
<dbReference type="RefSeq" id="WP_200786496.1">
    <property type="nucleotide sequence ID" value="NZ_JAEDAO010000001.1"/>
</dbReference>
<name>A0A934PY10_9BURK</name>
<dbReference type="InterPro" id="IPR012999">
    <property type="entry name" value="Pyr_OxRdtase_I_AS"/>
</dbReference>
<evidence type="ECO:0000259" key="11">
    <source>
        <dbReference type="Pfam" id="PF02852"/>
    </source>
</evidence>
<evidence type="ECO:0000256" key="10">
    <source>
        <dbReference type="RuleBase" id="RU003691"/>
    </source>
</evidence>
<dbReference type="GO" id="GO:0004362">
    <property type="term" value="F:glutathione-disulfide reductase (NADPH) activity"/>
    <property type="evidence" value="ECO:0007669"/>
    <property type="project" value="UniProtKB-EC"/>
</dbReference>
<evidence type="ECO:0000256" key="2">
    <source>
        <dbReference type="ARBA" id="ARBA00022630"/>
    </source>
</evidence>
<accession>A0A934PY10</accession>
<dbReference type="GO" id="GO:0045454">
    <property type="term" value="P:cell redox homeostasis"/>
    <property type="evidence" value="ECO:0007669"/>
    <property type="project" value="InterPro"/>
</dbReference>
<keyword evidence="2 10" id="KW-0285">Flavoprotein</keyword>
<feature type="domain" description="Pyridine nucleotide-disulphide oxidoreductase dimerisation" evidence="11">
    <location>
        <begin position="342"/>
        <end position="450"/>
    </location>
</feature>
<dbReference type="PANTHER" id="PTHR42737">
    <property type="entry name" value="GLUTATHIONE REDUCTASE"/>
    <property type="match status" value="1"/>
</dbReference>
<feature type="binding site" evidence="8">
    <location>
        <begin position="179"/>
        <end position="186"/>
    </location>
    <ligand>
        <name>NAD(+)</name>
        <dbReference type="ChEBI" id="CHEBI:57540"/>
    </ligand>
</feature>
<dbReference type="Gene3D" id="3.50.50.60">
    <property type="entry name" value="FAD/NAD(P)-binding domain"/>
    <property type="match status" value="2"/>
</dbReference>
<keyword evidence="5" id="KW-1015">Disulfide bond</keyword>
<comment type="similarity">
    <text evidence="1 10">Belongs to the class-I pyridine nucleotide-disulfide oxidoreductase family.</text>
</comment>
<dbReference type="SUPFAM" id="SSF55424">
    <property type="entry name" value="FAD/NAD-linked reductases, dimerisation (C-terminal) domain"/>
    <property type="match status" value="1"/>
</dbReference>
<dbReference type="GO" id="GO:0050660">
    <property type="term" value="F:flavin adenine dinucleotide binding"/>
    <property type="evidence" value="ECO:0007669"/>
    <property type="project" value="InterPro"/>
</dbReference>
<dbReference type="SUPFAM" id="SSF51905">
    <property type="entry name" value="FAD/NAD(P)-binding domain"/>
    <property type="match status" value="1"/>
</dbReference>
<dbReference type="InterPro" id="IPR023753">
    <property type="entry name" value="FAD/NAD-binding_dom"/>
</dbReference>
<dbReference type="InterPro" id="IPR016156">
    <property type="entry name" value="FAD/NAD-linked_Rdtase_dimer_sf"/>
</dbReference>
<evidence type="ECO:0000256" key="3">
    <source>
        <dbReference type="ARBA" id="ARBA00022827"/>
    </source>
</evidence>
<dbReference type="GO" id="GO:0006749">
    <property type="term" value="P:glutathione metabolic process"/>
    <property type="evidence" value="ECO:0007669"/>
    <property type="project" value="TreeGrafter"/>
</dbReference>
<evidence type="ECO:0000256" key="1">
    <source>
        <dbReference type="ARBA" id="ARBA00007532"/>
    </source>
</evidence>
<feature type="disulfide bond" description="Redox-active" evidence="9">
    <location>
        <begin position="44"/>
        <end position="49"/>
    </location>
</feature>
<feature type="binding site" evidence="8">
    <location>
        <position position="53"/>
    </location>
    <ligand>
        <name>FAD</name>
        <dbReference type="ChEBI" id="CHEBI:57692"/>
    </ligand>
</feature>
<dbReference type="Gene3D" id="3.30.390.30">
    <property type="match status" value="1"/>
</dbReference>
<evidence type="ECO:0000256" key="8">
    <source>
        <dbReference type="PIRSR" id="PIRSR000350-3"/>
    </source>
</evidence>
<dbReference type="GO" id="GO:0005829">
    <property type="term" value="C:cytosol"/>
    <property type="evidence" value="ECO:0007669"/>
    <property type="project" value="TreeGrafter"/>
</dbReference>
<dbReference type="NCBIfam" id="NF004776">
    <property type="entry name" value="PRK06116.1"/>
    <property type="match status" value="1"/>
</dbReference>
<evidence type="ECO:0000256" key="7">
    <source>
        <dbReference type="PIRSR" id="PIRSR000350-2"/>
    </source>
</evidence>
<gene>
    <name evidence="13" type="primary">gorA</name>
    <name evidence="13" type="ORF">I8E28_03750</name>
</gene>
<dbReference type="PRINTS" id="PR00368">
    <property type="entry name" value="FADPNR"/>
</dbReference>
<evidence type="ECO:0000256" key="4">
    <source>
        <dbReference type="ARBA" id="ARBA00023002"/>
    </source>
</evidence>
<dbReference type="GO" id="GO:0034599">
    <property type="term" value="P:cellular response to oxidative stress"/>
    <property type="evidence" value="ECO:0007669"/>
    <property type="project" value="TreeGrafter"/>
</dbReference>
<feature type="active site" description="Proton acceptor" evidence="7">
    <location>
        <position position="440"/>
    </location>
</feature>
<comment type="cofactor">
    <cofactor evidence="8">
        <name>FAD</name>
        <dbReference type="ChEBI" id="CHEBI:57692"/>
    </cofactor>
    <text evidence="8">Binds 1 FAD per subunit.</text>
</comment>
<feature type="binding site" evidence="8">
    <location>
        <position position="307"/>
    </location>
    <ligand>
        <name>FAD</name>
        <dbReference type="ChEBI" id="CHEBI:57692"/>
    </ligand>
</feature>
<sequence>MSHPHQFDLFVIGGGSGGVRAARWAAQRGARVALAEAAALGGTCVNVGCIPKKLYSYAAHYAHDLRDAAGFGWQLKPPGFDWSVLKANRAREILRLNGIYEQLLLGAGVQVVRGWASLADAHTVHVQSAGGLETFTARHILLATGGTPVVPEVAGAELGVSSDAMFDLDPFPRRLVVVGGGYIACEFASIFHSLGAKVHLLYRGEQVLRGFDDDVRQFVATHFLREGIDLRLGMEAVSLARGAGGIDVALQDGTTLQADTVLFATGRVPNVSGLGLEDAGVEQGRNGAIVVDRHYRTSVPSIHAVGDVTARVQLTPVALGEAMAVVDHLFGEGRRVLDYEIIPTAVFTHPNVGTAGLTERQARERFGKVTVFRTDFKPLRHTLTENPERCLMKLVVDANSDRVVGLHMVGPDAGEIVQGFAVAMRAGATKALFDSTLGIHPTIAEEFVTLREPVR</sequence>
<dbReference type="PRINTS" id="PR00411">
    <property type="entry name" value="PNDRDTASEI"/>
</dbReference>
<keyword evidence="6 10" id="KW-0676">Redox-active center</keyword>
<dbReference type="Pfam" id="PF07992">
    <property type="entry name" value="Pyr_redox_2"/>
    <property type="match status" value="1"/>
</dbReference>
<keyword evidence="14" id="KW-1185">Reference proteome</keyword>
<dbReference type="PANTHER" id="PTHR42737:SF2">
    <property type="entry name" value="GLUTATHIONE REDUCTASE"/>
    <property type="match status" value="1"/>
</dbReference>
<protein>
    <submittedName>
        <fullName evidence="13">Glutathione-disulfide reductase</fullName>
        <ecNumber evidence="13">1.8.1.7</ecNumber>
    </submittedName>
</protein>
<keyword evidence="8" id="KW-0520">NAD</keyword>
<evidence type="ECO:0000313" key="13">
    <source>
        <dbReference type="EMBL" id="MBK0391695.1"/>
    </source>
</evidence>
<dbReference type="EC" id="1.8.1.7" evidence="13"/>
<dbReference type="InterPro" id="IPR036188">
    <property type="entry name" value="FAD/NAD-bd_sf"/>
</dbReference>
<dbReference type="PIRSF" id="PIRSF000350">
    <property type="entry name" value="Mercury_reductase_MerA"/>
    <property type="match status" value="1"/>
</dbReference>
<dbReference type="InterPro" id="IPR001100">
    <property type="entry name" value="Pyr_nuc-diS_OxRdtase"/>
</dbReference>
<proteinExistence type="inferred from homology"/>
<evidence type="ECO:0000256" key="6">
    <source>
        <dbReference type="ARBA" id="ARBA00023284"/>
    </source>
</evidence>
<dbReference type="EMBL" id="JAEDAO010000001">
    <property type="protein sequence ID" value="MBK0391695.1"/>
    <property type="molecule type" value="Genomic_DNA"/>
</dbReference>
<evidence type="ECO:0000259" key="12">
    <source>
        <dbReference type="Pfam" id="PF07992"/>
    </source>
</evidence>
<evidence type="ECO:0000313" key="14">
    <source>
        <dbReference type="Proteomes" id="UP000617041"/>
    </source>
</evidence>